<comment type="caution">
    <text evidence="2">The sequence shown here is derived from an EMBL/GenBank/DDBJ whole genome shotgun (WGS) entry which is preliminary data.</text>
</comment>
<protein>
    <recommendedName>
        <fullName evidence="4">Outer membrane protein beta-barrel domain-containing protein</fullName>
    </recommendedName>
</protein>
<evidence type="ECO:0000313" key="3">
    <source>
        <dbReference type="Proteomes" id="UP000603728"/>
    </source>
</evidence>
<dbReference type="RefSeq" id="WP_202005092.1">
    <property type="nucleotide sequence ID" value="NZ_JAERSF010000003.1"/>
</dbReference>
<sequence length="585" mass="68216">MKRILLLTILLFAIKSFGQQEENSYLKSAKTDFEKLSADYETKEKEVKTGQTELNELLEKVKNDPKSKYSEELTKKVKEVEEQKKDLNSFCSKYESYKAFYLDKGVTIGQINEFFKCECIVNNEQEVSPKKEYKTYLYYGDDMVVKEFPKTNDENFDQIIQKILSAKSESYLGDIIIPKENQEFKFYIHKEKWGEYNSSFPTLKTNPKENGSFIQLEKEFKFKSVAFEICDGFIADVKILILDENGNEHLFENRSSISFLNFSNSAPSNFISYKHPVNQSQIVNFDEFHNLRIRLSDVLVYIPKPGYNYIPNDVTFTFPTKDKNGDALNKTNPVKYEIKETTTLQNVIELRAYTDFLALFNDSANGLVQLQGKGDFYIFPFRTCPLGTDLRLMDKISPYVNFSRLDADVRGVETTFDSSLNKYTINNSTDLLQKAYLEMGSKLNLFNWRFAKSVPFRFIGYFPFRYQIADVKISDQLKNVQGLGLGIGFTFEFKRFNNFGFNYSLEFSKYSFIDYNTIPELELPSAYSVFRNEAEVYYHPDSDKKQAIFLRLKTFNNYTNHEAFYQLQFGYRFSIGISEVKAKAQ</sequence>
<dbReference type="Proteomes" id="UP000603728">
    <property type="component" value="Unassembled WGS sequence"/>
</dbReference>
<dbReference type="EMBL" id="JAERSF010000003">
    <property type="protein sequence ID" value="MBL0738705.1"/>
    <property type="molecule type" value="Genomic_DNA"/>
</dbReference>
<evidence type="ECO:0000313" key="2">
    <source>
        <dbReference type="EMBL" id="MBL0738705.1"/>
    </source>
</evidence>
<keyword evidence="1" id="KW-0175">Coiled coil</keyword>
<evidence type="ECO:0000256" key="1">
    <source>
        <dbReference type="SAM" id="Coils"/>
    </source>
</evidence>
<name>A0ABS1KH11_9FLAO</name>
<feature type="coiled-coil region" evidence="1">
    <location>
        <begin position="26"/>
        <end position="90"/>
    </location>
</feature>
<keyword evidence="3" id="KW-1185">Reference proteome</keyword>
<evidence type="ECO:0008006" key="4">
    <source>
        <dbReference type="Google" id="ProtNLM"/>
    </source>
</evidence>
<gene>
    <name evidence="2" type="ORF">JI750_17545</name>
</gene>
<proteinExistence type="predicted"/>
<reference evidence="2 3" key="1">
    <citation type="submission" date="2021-01" db="EMBL/GenBank/DDBJ databases">
        <title>Genome seq and assembly of Flavobacterium sp. GN10.</title>
        <authorList>
            <person name="Chhetri G."/>
        </authorList>
    </citation>
    <scope>NUCLEOTIDE SEQUENCE [LARGE SCALE GENOMIC DNA]</scope>
    <source>
        <strain evidence="2 3">GN10</strain>
    </source>
</reference>
<organism evidence="2 3">
    <name type="scientific">Flavobacterium tagetis</name>
    <dbReference type="NCBI Taxonomy" id="2801336"/>
    <lineage>
        <taxon>Bacteria</taxon>
        <taxon>Pseudomonadati</taxon>
        <taxon>Bacteroidota</taxon>
        <taxon>Flavobacteriia</taxon>
        <taxon>Flavobacteriales</taxon>
        <taxon>Flavobacteriaceae</taxon>
        <taxon>Flavobacterium</taxon>
    </lineage>
</organism>
<accession>A0ABS1KH11</accession>